<reference evidence="2 3" key="1">
    <citation type="submission" date="2014-08" db="EMBL/GenBank/DDBJ databases">
        <title>Complete genome sequence of Corynebacterium aquilae S-613T(T) (=DSM 44791(T)), isolated from the choana of a healthy golden eagle.</title>
        <authorList>
            <person name="Ruckert C."/>
            <person name="Albersmeier A."/>
            <person name="Winkler A."/>
            <person name="Kalinowski J."/>
        </authorList>
    </citation>
    <scope>NUCLEOTIDE SEQUENCE [LARGE SCALE GENOMIC DNA]</scope>
    <source>
        <strain evidence="2 3">S-613</strain>
    </source>
</reference>
<sequence length="139" mass="14878">MRNTTIHKRAGLAIACALGMSITGSAAATAQQAHDLVTPDFMRGSTIAQVAATGSCEQLRQAADQANVHTEAELRTVVREFNYRNAFHNPFGPRIPNPLERLGFVWVENSWAQRNVACGAVTPDPLSIGITLGGIFTSS</sequence>
<protein>
    <submittedName>
        <fullName evidence="2">Uncharacterized protein</fullName>
    </submittedName>
</protein>
<dbReference type="STRING" id="1431546.CAQU_05375"/>
<evidence type="ECO:0000313" key="2">
    <source>
        <dbReference type="EMBL" id="APT84589.1"/>
    </source>
</evidence>
<dbReference type="RefSeq" id="WP_075725850.1">
    <property type="nucleotide sequence ID" value="NZ_CP009245.1"/>
</dbReference>
<keyword evidence="3" id="KW-1185">Reference proteome</keyword>
<keyword evidence="1" id="KW-0732">Signal</keyword>
<proteinExistence type="predicted"/>
<dbReference type="AlphaFoldDB" id="A0A1L7CFG7"/>
<dbReference type="KEGG" id="caqu:CAQU_05375"/>
<organism evidence="2 3">
    <name type="scientific">Corynebacterium aquilae DSM 44791</name>
    <dbReference type="NCBI Taxonomy" id="1431546"/>
    <lineage>
        <taxon>Bacteria</taxon>
        <taxon>Bacillati</taxon>
        <taxon>Actinomycetota</taxon>
        <taxon>Actinomycetes</taxon>
        <taxon>Mycobacteriales</taxon>
        <taxon>Corynebacteriaceae</taxon>
        <taxon>Corynebacterium</taxon>
    </lineage>
</organism>
<dbReference type="EMBL" id="CP009245">
    <property type="protein sequence ID" value="APT84589.1"/>
    <property type="molecule type" value="Genomic_DNA"/>
</dbReference>
<name>A0A1L7CFG7_9CORY</name>
<feature type="signal peptide" evidence="1">
    <location>
        <begin position="1"/>
        <end position="26"/>
    </location>
</feature>
<dbReference type="Proteomes" id="UP000185478">
    <property type="component" value="Chromosome"/>
</dbReference>
<evidence type="ECO:0000256" key="1">
    <source>
        <dbReference type="SAM" id="SignalP"/>
    </source>
</evidence>
<feature type="chain" id="PRO_5038589289" evidence="1">
    <location>
        <begin position="27"/>
        <end position="139"/>
    </location>
</feature>
<evidence type="ECO:0000313" key="3">
    <source>
        <dbReference type="Proteomes" id="UP000185478"/>
    </source>
</evidence>
<gene>
    <name evidence="2" type="ORF">CAQU_05375</name>
</gene>
<accession>A0A1L7CFG7</accession>